<dbReference type="NCBIfam" id="NF033788">
    <property type="entry name" value="HTH_metalloreg"/>
    <property type="match status" value="1"/>
</dbReference>
<dbReference type="PANTHER" id="PTHR43132:SF2">
    <property type="entry name" value="ARSENICAL RESISTANCE OPERON REPRESSOR ARSR-RELATED"/>
    <property type="match status" value="1"/>
</dbReference>
<dbReference type="GO" id="GO:0003700">
    <property type="term" value="F:DNA-binding transcription factor activity"/>
    <property type="evidence" value="ECO:0007669"/>
    <property type="project" value="InterPro"/>
</dbReference>
<evidence type="ECO:0000313" key="5">
    <source>
        <dbReference type="EMBL" id="APG24551.1"/>
    </source>
</evidence>
<keyword evidence="3" id="KW-0804">Transcription</keyword>
<gene>
    <name evidence="5" type="ORF">A7E75_05560</name>
</gene>
<keyword evidence="2" id="KW-0238">DNA-binding</keyword>
<reference evidence="5 6" key="1">
    <citation type="journal article" date="2017" name="Genome Announc.">
        <title>Complete Genome Sequences of Two Acetylene-Fermenting Pelobacter acetylenicus Strains.</title>
        <authorList>
            <person name="Sutton J.M."/>
            <person name="Baesman S.M."/>
            <person name="Fierst J.L."/>
            <person name="Poret-Peterson A.T."/>
            <person name="Oremland R.S."/>
            <person name="Dunlap D.S."/>
            <person name="Akob D.M."/>
        </authorList>
    </citation>
    <scope>NUCLEOTIDE SEQUENCE [LARGE SCALE GENOMIC DNA]</scope>
    <source>
        <strain evidence="5 6">DSM 3247</strain>
    </source>
</reference>
<dbReference type="KEGG" id="pace:A6070_14195"/>
<dbReference type="Proteomes" id="UP000182264">
    <property type="component" value="Chromosome"/>
</dbReference>
<protein>
    <recommendedName>
        <fullName evidence="4">HTH arsR-type domain-containing protein</fullName>
    </recommendedName>
</protein>
<dbReference type="InterPro" id="IPR036388">
    <property type="entry name" value="WH-like_DNA-bd_sf"/>
</dbReference>
<feature type="domain" description="HTH arsR-type" evidence="4">
    <location>
        <begin position="3"/>
        <end position="97"/>
    </location>
</feature>
<dbReference type="PROSITE" id="PS50987">
    <property type="entry name" value="HTH_ARSR_2"/>
    <property type="match status" value="1"/>
</dbReference>
<dbReference type="EMBL" id="CP015518">
    <property type="protein sequence ID" value="APG24551.1"/>
    <property type="molecule type" value="Genomic_DNA"/>
</dbReference>
<evidence type="ECO:0000256" key="3">
    <source>
        <dbReference type="ARBA" id="ARBA00023163"/>
    </source>
</evidence>
<evidence type="ECO:0000256" key="2">
    <source>
        <dbReference type="ARBA" id="ARBA00023125"/>
    </source>
</evidence>
<evidence type="ECO:0000256" key="1">
    <source>
        <dbReference type="ARBA" id="ARBA00023015"/>
    </source>
</evidence>
<accession>A0A1L3GF14</accession>
<evidence type="ECO:0000313" key="6">
    <source>
        <dbReference type="Proteomes" id="UP000182264"/>
    </source>
</evidence>
<proteinExistence type="predicted"/>
<evidence type="ECO:0000259" key="4">
    <source>
        <dbReference type="PROSITE" id="PS50987"/>
    </source>
</evidence>
<dbReference type="Pfam" id="PF01022">
    <property type="entry name" value="HTH_5"/>
    <property type="match status" value="1"/>
</dbReference>
<dbReference type="SMART" id="SM00418">
    <property type="entry name" value="HTH_ARSR"/>
    <property type="match status" value="1"/>
</dbReference>
<dbReference type="CDD" id="cd00090">
    <property type="entry name" value="HTH_ARSR"/>
    <property type="match status" value="1"/>
</dbReference>
<dbReference type="GO" id="GO:0003677">
    <property type="term" value="F:DNA binding"/>
    <property type="evidence" value="ECO:0007669"/>
    <property type="project" value="UniProtKB-KW"/>
</dbReference>
<name>A0A1L3GF14_SYNAC</name>
<dbReference type="PANTHER" id="PTHR43132">
    <property type="entry name" value="ARSENICAL RESISTANCE OPERON REPRESSOR ARSR-RELATED"/>
    <property type="match status" value="1"/>
</dbReference>
<dbReference type="InterPro" id="IPR001845">
    <property type="entry name" value="HTH_ArsR_DNA-bd_dom"/>
</dbReference>
<dbReference type="PRINTS" id="PR00778">
    <property type="entry name" value="HTHARSR"/>
</dbReference>
<dbReference type="STRING" id="29542.A6070_14195"/>
<dbReference type="RefSeq" id="WP_072286393.1">
    <property type="nucleotide sequence ID" value="NZ_CP015455.1"/>
</dbReference>
<dbReference type="InterPro" id="IPR011991">
    <property type="entry name" value="ArsR-like_HTH"/>
</dbReference>
<dbReference type="Gene3D" id="1.10.10.10">
    <property type="entry name" value="Winged helix-like DNA-binding domain superfamily/Winged helix DNA-binding domain"/>
    <property type="match status" value="1"/>
</dbReference>
<keyword evidence="6" id="KW-1185">Reference proteome</keyword>
<keyword evidence="1" id="KW-0805">Transcription regulation</keyword>
<dbReference type="InterPro" id="IPR051011">
    <property type="entry name" value="Metal_resp_trans_reg"/>
</dbReference>
<sequence>MPSESERLLFFSDFFKALAHPTRIHLVEDLAEGEKCVCDLAAKIDADISTVSRHLRELRNVGIVACEKRGNQVFYRLRAPCILNFLQCLCRLGQQPASGRRQGV</sequence>
<organism evidence="5 6">
    <name type="scientific">Syntrophotalea acetylenica</name>
    <name type="common">Pelobacter acetylenicus</name>
    <dbReference type="NCBI Taxonomy" id="29542"/>
    <lineage>
        <taxon>Bacteria</taxon>
        <taxon>Pseudomonadati</taxon>
        <taxon>Thermodesulfobacteriota</taxon>
        <taxon>Desulfuromonadia</taxon>
        <taxon>Desulfuromonadales</taxon>
        <taxon>Syntrophotaleaceae</taxon>
        <taxon>Syntrophotalea</taxon>
    </lineage>
</organism>
<dbReference type="AlphaFoldDB" id="A0A1L3GF14"/>
<dbReference type="SUPFAM" id="SSF46785">
    <property type="entry name" value="Winged helix' DNA-binding domain"/>
    <property type="match status" value="1"/>
</dbReference>
<dbReference type="OrthoDB" id="9800049at2"/>
<dbReference type="InterPro" id="IPR036390">
    <property type="entry name" value="WH_DNA-bd_sf"/>
</dbReference>